<dbReference type="EMBL" id="CAIIXF020000012">
    <property type="protein sequence ID" value="CAH1801923.1"/>
    <property type="molecule type" value="Genomic_DNA"/>
</dbReference>
<dbReference type="InterPro" id="IPR016187">
    <property type="entry name" value="CTDL_fold"/>
</dbReference>
<dbReference type="InterPro" id="IPR001304">
    <property type="entry name" value="C-type_lectin-like"/>
</dbReference>
<dbReference type="InterPro" id="IPR016186">
    <property type="entry name" value="C-type_lectin-like/link_sf"/>
</dbReference>
<feature type="non-terminal residue" evidence="2">
    <location>
        <position position="264"/>
    </location>
</feature>
<dbReference type="PANTHER" id="PTHR22803">
    <property type="entry name" value="MANNOSE, PHOSPHOLIPASE, LECTIN RECEPTOR RELATED"/>
    <property type="match status" value="1"/>
</dbReference>
<organism evidence="2 3">
    <name type="scientific">Owenia fusiformis</name>
    <name type="common">Polychaete worm</name>
    <dbReference type="NCBI Taxonomy" id="6347"/>
    <lineage>
        <taxon>Eukaryota</taxon>
        <taxon>Metazoa</taxon>
        <taxon>Spiralia</taxon>
        <taxon>Lophotrochozoa</taxon>
        <taxon>Annelida</taxon>
        <taxon>Polychaeta</taxon>
        <taxon>Sedentaria</taxon>
        <taxon>Canalipalpata</taxon>
        <taxon>Sabellida</taxon>
        <taxon>Oweniida</taxon>
        <taxon>Oweniidae</taxon>
        <taxon>Owenia</taxon>
    </lineage>
</organism>
<gene>
    <name evidence="2" type="ORF">OFUS_LOCUS25655</name>
</gene>
<dbReference type="Gene3D" id="3.10.100.10">
    <property type="entry name" value="Mannose-Binding Protein A, subunit A"/>
    <property type="match status" value="1"/>
</dbReference>
<dbReference type="AlphaFoldDB" id="A0A8S4Q6W6"/>
<dbReference type="SMART" id="SM00034">
    <property type="entry name" value="CLECT"/>
    <property type="match status" value="1"/>
</dbReference>
<dbReference type="InterPro" id="IPR050111">
    <property type="entry name" value="C-type_lectin/snaclec_domain"/>
</dbReference>
<sequence>HVGILEMVPRLSPSTIRMRTDSVTLQAGTASSGSVVSAQGEEPMAVDIQDSDGLMVHPGITLPGRAGNQATASEMRNAFARLIEVAMAGMTYIVETDTLVFARKMLRFLLVSALFAVALAQDQCFCGSGPWAYFRNYCYTKTSGSRYNWDEFVRTCRDLGDGAQAVSIHNSNENRFSHATGGNSKFWIGGQCTRGRTHGGRHPGFRWVDGSRFSFTAWKSGEPSNSFGNEECICQADRGGDGWNDVHCRDRHAGVCKKRARQRC</sequence>
<proteinExistence type="predicted"/>
<reference evidence="2" key="1">
    <citation type="submission" date="2022-03" db="EMBL/GenBank/DDBJ databases">
        <authorList>
            <person name="Martin C."/>
        </authorList>
    </citation>
    <scope>NUCLEOTIDE SEQUENCE</scope>
</reference>
<evidence type="ECO:0000259" key="1">
    <source>
        <dbReference type="PROSITE" id="PS50041"/>
    </source>
</evidence>
<dbReference type="SUPFAM" id="SSF56436">
    <property type="entry name" value="C-type lectin-like"/>
    <property type="match status" value="1"/>
</dbReference>
<feature type="domain" description="C-type lectin" evidence="1">
    <location>
        <begin position="134"/>
        <end position="257"/>
    </location>
</feature>
<dbReference type="OrthoDB" id="6157090at2759"/>
<name>A0A8S4Q6W6_OWEFU</name>
<comment type="caution">
    <text evidence="2">The sequence shown here is derived from an EMBL/GenBank/DDBJ whole genome shotgun (WGS) entry which is preliminary data.</text>
</comment>
<dbReference type="PROSITE" id="PS50041">
    <property type="entry name" value="C_TYPE_LECTIN_2"/>
    <property type="match status" value="1"/>
</dbReference>
<dbReference type="Proteomes" id="UP000749559">
    <property type="component" value="Unassembled WGS sequence"/>
</dbReference>
<protein>
    <recommendedName>
        <fullName evidence="1">C-type lectin domain-containing protein</fullName>
    </recommendedName>
</protein>
<keyword evidence="3" id="KW-1185">Reference proteome</keyword>
<evidence type="ECO:0000313" key="2">
    <source>
        <dbReference type="EMBL" id="CAH1801923.1"/>
    </source>
</evidence>
<dbReference type="CDD" id="cd00037">
    <property type="entry name" value="CLECT"/>
    <property type="match status" value="1"/>
</dbReference>
<dbReference type="Pfam" id="PF00059">
    <property type="entry name" value="Lectin_C"/>
    <property type="match status" value="1"/>
</dbReference>
<accession>A0A8S4Q6W6</accession>
<evidence type="ECO:0000313" key="3">
    <source>
        <dbReference type="Proteomes" id="UP000749559"/>
    </source>
</evidence>